<gene>
    <name evidence="1" type="ORF">BDY17DRAFT_313765</name>
</gene>
<sequence length="152" mass="16786">MVPVPSRSPTTKLDERLLRNTVAVVIPLTRGIVDDSGFNRAYLASDSATAHVARELARGHFLCDSSHSRIFGSCVARRDPRLSVNGTLDVAAALWQMGGCTKPGAQNRTLCIRWWDEAYAFMRKRRPQQFLAPIGMKAEGFHEVDGDGDEEA</sequence>
<name>A0A6A6PHE4_9PEZI</name>
<keyword evidence="2" id="KW-1185">Reference proteome</keyword>
<dbReference type="Proteomes" id="UP000799767">
    <property type="component" value="Unassembled WGS sequence"/>
</dbReference>
<accession>A0A6A6PHE4</accession>
<dbReference type="RefSeq" id="XP_033585776.1">
    <property type="nucleotide sequence ID" value="XM_033735755.1"/>
</dbReference>
<dbReference type="EMBL" id="MU001642">
    <property type="protein sequence ID" value="KAF2479206.1"/>
    <property type="molecule type" value="Genomic_DNA"/>
</dbReference>
<evidence type="ECO:0000313" key="1">
    <source>
        <dbReference type="EMBL" id="KAF2479206.1"/>
    </source>
</evidence>
<protein>
    <submittedName>
        <fullName evidence="1">Uncharacterized protein</fullName>
    </submittedName>
</protein>
<dbReference type="AlphaFoldDB" id="A0A6A6PHE4"/>
<reference evidence="1" key="1">
    <citation type="journal article" date="2020" name="Stud. Mycol.">
        <title>101 Dothideomycetes genomes: a test case for predicting lifestyles and emergence of pathogens.</title>
        <authorList>
            <person name="Haridas S."/>
            <person name="Albert R."/>
            <person name="Binder M."/>
            <person name="Bloem J."/>
            <person name="Labutti K."/>
            <person name="Salamov A."/>
            <person name="Andreopoulos B."/>
            <person name="Baker S."/>
            <person name="Barry K."/>
            <person name="Bills G."/>
            <person name="Bluhm B."/>
            <person name="Cannon C."/>
            <person name="Castanera R."/>
            <person name="Culley D."/>
            <person name="Daum C."/>
            <person name="Ezra D."/>
            <person name="Gonzalez J."/>
            <person name="Henrissat B."/>
            <person name="Kuo A."/>
            <person name="Liang C."/>
            <person name="Lipzen A."/>
            <person name="Lutzoni F."/>
            <person name="Magnuson J."/>
            <person name="Mondo S."/>
            <person name="Nolan M."/>
            <person name="Ohm R."/>
            <person name="Pangilinan J."/>
            <person name="Park H.-J."/>
            <person name="Ramirez L."/>
            <person name="Alfaro M."/>
            <person name="Sun H."/>
            <person name="Tritt A."/>
            <person name="Yoshinaga Y."/>
            <person name="Zwiers L.-H."/>
            <person name="Turgeon B."/>
            <person name="Goodwin S."/>
            <person name="Spatafora J."/>
            <person name="Crous P."/>
            <person name="Grigoriev I."/>
        </authorList>
    </citation>
    <scope>NUCLEOTIDE SEQUENCE</scope>
    <source>
        <strain evidence="1">CBS 113389</strain>
    </source>
</reference>
<dbReference type="GeneID" id="54476757"/>
<organism evidence="1 2">
    <name type="scientific">Neohortaea acidophila</name>
    <dbReference type="NCBI Taxonomy" id="245834"/>
    <lineage>
        <taxon>Eukaryota</taxon>
        <taxon>Fungi</taxon>
        <taxon>Dikarya</taxon>
        <taxon>Ascomycota</taxon>
        <taxon>Pezizomycotina</taxon>
        <taxon>Dothideomycetes</taxon>
        <taxon>Dothideomycetidae</taxon>
        <taxon>Mycosphaerellales</taxon>
        <taxon>Teratosphaeriaceae</taxon>
        <taxon>Neohortaea</taxon>
    </lineage>
</organism>
<proteinExistence type="predicted"/>
<evidence type="ECO:0000313" key="2">
    <source>
        <dbReference type="Proteomes" id="UP000799767"/>
    </source>
</evidence>